<evidence type="ECO:0000256" key="2">
    <source>
        <dbReference type="SAM" id="MobiDB-lite"/>
    </source>
</evidence>
<name>A0A1Y3EGE5_9BILA</name>
<dbReference type="InterPro" id="IPR036236">
    <property type="entry name" value="Znf_C2H2_sf"/>
</dbReference>
<feature type="domain" description="C2H2-type" evidence="3">
    <location>
        <begin position="320"/>
        <end position="344"/>
    </location>
</feature>
<keyword evidence="1" id="KW-0862">Zinc</keyword>
<feature type="domain" description="C2H2-type" evidence="3">
    <location>
        <begin position="759"/>
        <end position="787"/>
    </location>
</feature>
<feature type="compositionally biased region" description="Polar residues" evidence="2">
    <location>
        <begin position="42"/>
        <end position="57"/>
    </location>
</feature>
<protein>
    <submittedName>
        <fullName evidence="4">Zinc finger, C2H2 type</fullName>
    </submittedName>
</protein>
<feature type="compositionally biased region" description="Low complexity" evidence="2">
    <location>
        <begin position="26"/>
        <end position="41"/>
    </location>
</feature>
<dbReference type="Gene3D" id="3.30.160.60">
    <property type="entry name" value="Classic Zinc Finger"/>
    <property type="match status" value="1"/>
</dbReference>
<dbReference type="InterPro" id="IPR013087">
    <property type="entry name" value="Znf_C2H2_type"/>
</dbReference>
<dbReference type="AlphaFoldDB" id="A0A1Y3EGE5"/>
<dbReference type="PROSITE" id="PS00028">
    <property type="entry name" value="ZINC_FINGER_C2H2_1"/>
    <property type="match status" value="8"/>
</dbReference>
<proteinExistence type="predicted"/>
<evidence type="ECO:0000259" key="3">
    <source>
        <dbReference type="PROSITE" id="PS50157"/>
    </source>
</evidence>
<feature type="compositionally biased region" description="Polar residues" evidence="2">
    <location>
        <begin position="15"/>
        <end position="25"/>
    </location>
</feature>
<dbReference type="PANTHER" id="PTHR21190:SF1">
    <property type="entry name" value="GH10077P"/>
    <property type="match status" value="1"/>
</dbReference>
<comment type="caution">
    <text evidence="4">The sequence shown here is derived from an EMBL/GenBank/DDBJ whole genome shotgun (WGS) entry which is preliminary data.</text>
</comment>
<dbReference type="GO" id="GO:0008270">
    <property type="term" value="F:zinc ion binding"/>
    <property type="evidence" value="ECO:0007669"/>
    <property type="project" value="UniProtKB-KW"/>
</dbReference>
<keyword evidence="1" id="KW-0479">Metal-binding</keyword>
<evidence type="ECO:0000256" key="1">
    <source>
        <dbReference type="PROSITE-ProRule" id="PRU00042"/>
    </source>
</evidence>
<evidence type="ECO:0000313" key="4">
    <source>
        <dbReference type="EMBL" id="OUC42887.1"/>
    </source>
</evidence>
<keyword evidence="1" id="KW-0863">Zinc-finger</keyword>
<feature type="region of interest" description="Disordered" evidence="2">
    <location>
        <begin position="788"/>
        <end position="817"/>
    </location>
</feature>
<dbReference type="EMBL" id="LVZM01016276">
    <property type="protein sequence ID" value="OUC42887.1"/>
    <property type="molecule type" value="Genomic_DNA"/>
</dbReference>
<dbReference type="SMART" id="SM00355">
    <property type="entry name" value="ZnF_C2H2"/>
    <property type="match status" value="8"/>
</dbReference>
<accession>A0A1Y3EGE5</accession>
<dbReference type="SUPFAM" id="SSF57667">
    <property type="entry name" value="beta-beta-alpha zinc fingers"/>
    <property type="match status" value="2"/>
</dbReference>
<sequence>MLNVCHLTDNDDSDQCNSESSEKPSTATENGQNQNGTTGNAPASSQPQTNNNSTGDTATPPPVGDLKKHTPAPSLNCIHCSLSFNHRTELQAHMILQHGQLSNDHCQRIAISVDQRQRVQTDSPQLLNNFNPPCTTAATIYNITNGRQSSVAVGVDERSLDTEVDLDAERPTDGQSVDLPVNSSAVQNSTNLYPCLHCGQQFSHPEILYLHTVQLHGNNAVVEQHTSTASDLIDSISSELALKKAACSSSSTSAAAATVCKNTPPIASSSTISSTVDGKQVVTNQPVSQLDIKLSKLAQHHLKRIHELRQPRRLVDKLPFRCEYCAKRFRAERFLYAHKKKKHAYHMVTPLLSSCESPPPPPLASDAKSPSPSPNHFYTTQATAPAGSYVPTVPDMTCAMCRQLMVLFQSHFLTVHSNAMINQSSFYATDFATMGFLHQQQQILSSMGIGLDGVLLGNGGNLHQQVLDRDAYCEICQKEFCNKYFLKTHKLNMHGIFMDDYPMKQLKPADEASGMDVKRQRLDMLSTVTGVVDNMTASPVASQQQRYWNPAIADLAINGTLSCNLCVKSFPSFFALIAHRYRDHGSFDNTLVSPFVGRSPTMLLPNLSASAPVDTGAAAAAAAAAAAYASSLGTDLTAADGGNWFCEICRRDFPNKYCMRVHMYSVHGIVGDGCPAINLPTPTPSRSGSKDRSAGRGGVGNPSKNFCNICNKEVCNKYFLRTHMLKMHGIVIDENRAVIGSINTTTVENGGSAETSKSFVCRVCDRHFPGSHDLKLHYEEEHQRRNVLPPASEADGQAVVEEDGSNAATPASRDTLG</sequence>
<feature type="domain" description="C2H2-type" evidence="3">
    <location>
        <begin position="193"/>
        <end position="221"/>
    </location>
</feature>
<dbReference type="Proteomes" id="UP000243006">
    <property type="component" value="Unassembled WGS sequence"/>
</dbReference>
<dbReference type="PROSITE" id="PS50157">
    <property type="entry name" value="ZINC_FINGER_C2H2_2"/>
    <property type="match status" value="3"/>
</dbReference>
<gene>
    <name evidence="4" type="ORF">D917_02648</name>
</gene>
<dbReference type="PANTHER" id="PTHR21190">
    <property type="entry name" value="GH10077P"/>
    <property type="match status" value="1"/>
</dbReference>
<feature type="region of interest" description="Disordered" evidence="2">
    <location>
        <begin position="1"/>
        <end position="70"/>
    </location>
</feature>
<reference evidence="4 5" key="1">
    <citation type="submission" date="2015-04" db="EMBL/GenBank/DDBJ databases">
        <title>Draft genome of the roundworm Trichinella nativa.</title>
        <authorList>
            <person name="Mitreva M."/>
        </authorList>
    </citation>
    <scope>NUCLEOTIDE SEQUENCE [LARGE SCALE GENOMIC DNA]</scope>
    <source>
        <strain evidence="4 5">ISS45</strain>
    </source>
</reference>
<evidence type="ECO:0000313" key="5">
    <source>
        <dbReference type="Proteomes" id="UP000243006"/>
    </source>
</evidence>
<organism evidence="4 5">
    <name type="scientific">Trichinella nativa</name>
    <dbReference type="NCBI Taxonomy" id="6335"/>
    <lineage>
        <taxon>Eukaryota</taxon>
        <taxon>Metazoa</taxon>
        <taxon>Ecdysozoa</taxon>
        <taxon>Nematoda</taxon>
        <taxon>Enoplea</taxon>
        <taxon>Dorylaimia</taxon>
        <taxon>Trichinellida</taxon>
        <taxon>Trichinellidae</taxon>
        <taxon>Trichinella</taxon>
    </lineage>
</organism>